<evidence type="ECO:0000256" key="5">
    <source>
        <dbReference type="ARBA" id="ARBA00023235"/>
    </source>
</evidence>
<evidence type="ECO:0000256" key="1">
    <source>
        <dbReference type="ARBA" id="ARBA00000316"/>
    </source>
</evidence>
<dbReference type="PANTHER" id="PTHR30511">
    <property type="entry name" value="ALANINE RACEMASE"/>
    <property type="match status" value="1"/>
</dbReference>
<evidence type="ECO:0000256" key="6">
    <source>
        <dbReference type="PIRSR" id="PIRSR600821-50"/>
    </source>
</evidence>
<dbReference type="EMBL" id="JACHOV010000008">
    <property type="protein sequence ID" value="MBB4642011.1"/>
    <property type="molecule type" value="Genomic_DNA"/>
</dbReference>
<dbReference type="Gene3D" id="2.40.37.10">
    <property type="entry name" value="Lyase, Ornithine Decarboxylase, Chain A, domain 1"/>
    <property type="match status" value="1"/>
</dbReference>
<dbReference type="InterPro" id="IPR029066">
    <property type="entry name" value="PLP-binding_barrel"/>
</dbReference>
<comment type="cofactor">
    <cofactor evidence="2 6">
        <name>pyridoxal 5'-phosphate</name>
        <dbReference type="ChEBI" id="CHEBI:597326"/>
    </cofactor>
</comment>
<dbReference type="RefSeq" id="WP_184475785.1">
    <property type="nucleotide sequence ID" value="NZ_JACHOV010000008.1"/>
</dbReference>
<evidence type="ECO:0000259" key="8">
    <source>
        <dbReference type="SMART" id="SM01005"/>
    </source>
</evidence>
<feature type="modified residue" description="N6-(pyridoxal phosphate)lysine" evidence="6">
    <location>
        <position position="38"/>
    </location>
</feature>
<dbReference type="PRINTS" id="PR00992">
    <property type="entry name" value="ALARACEMASE"/>
</dbReference>
<evidence type="ECO:0000256" key="3">
    <source>
        <dbReference type="ARBA" id="ARBA00013089"/>
    </source>
</evidence>
<proteinExistence type="predicted"/>
<dbReference type="GO" id="GO:0030632">
    <property type="term" value="P:D-alanine biosynthetic process"/>
    <property type="evidence" value="ECO:0007669"/>
    <property type="project" value="TreeGrafter"/>
</dbReference>
<dbReference type="AlphaFoldDB" id="A0A840HWG8"/>
<dbReference type="NCBIfam" id="TIGR00492">
    <property type="entry name" value="alr"/>
    <property type="match status" value="1"/>
</dbReference>
<dbReference type="SMART" id="SM01005">
    <property type="entry name" value="Ala_racemase_C"/>
    <property type="match status" value="1"/>
</dbReference>
<dbReference type="GO" id="GO:0030170">
    <property type="term" value="F:pyridoxal phosphate binding"/>
    <property type="evidence" value="ECO:0007669"/>
    <property type="project" value="TreeGrafter"/>
</dbReference>
<feature type="domain" description="Alanine racemase C-terminal" evidence="8">
    <location>
        <begin position="226"/>
        <end position="348"/>
    </location>
</feature>
<keyword evidence="5 9" id="KW-0413">Isomerase</keyword>
<comment type="caution">
    <text evidence="9">The sequence shown here is derived from an EMBL/GenBank/DDBJ whole genome shotgun (WGS) entry which is preliminary data.</text>
</comment>
<dbReference type="Proteomes" id="UP000575068">
    <property type="component" value="Unassembled WGS sequence"/>
</dbReference>
<organism evidence="9 10">
    <name type="scientific">Rhizorhapis suberifaciens</name>
    <name type="common">corky root of lettuce</name>
    <dbReference type="NCBI Taxonomy" id="13656"/>
    <lineage>
        <taxon>Bacteria</taxon>
        <taxon>Pseudomonadati</taxon>
        <taxon>Pseudomonadota</taxon>
        <taxon>Alphaproteobacteria</taxon>
        <taxon>Sphingomonadales</taxon>
        <taxon>Sphingomonadaceae</taxon>
        <taxon>Rhizorhapis</taxon>
    </lineage>
</organism>
<dbReference type="Pfam" id="PF00842">
    <property type="entry name" value="Ala_racemase_C"/>
    <property type="match status" value="1"/>
</dbReference>
<name>A0A840HWG8_9SPHN</name>
<feature type="binding site" evidence="7">
    <location>
        <position position="131"/>
    </location>
    <ligand>
        <name>substrate</name>
    </ligand>
</feature>
<dbReference type="GO" id="GO:0005829">
    <property type="term" value="C:cytosol"/>
    <property type="evidence" value="ECO:0007669"/>
    <property type="project" value="TreeGrafter"/>
</dbReference>
<feature type="binding site" evidence="7">
    <location>
        <position position="296"/>
    </location>
    <ligand>
        <name>substrate</name>
    </ligand>
</feature>
<dbReference type="InterPro" id="IPR001608">
    <property type="entry name" value="Ala_racemase_N"/>
</dbReference>
<accession>A0A840HWG8</accession>
<dbReference type="PANTHER" id="PTHR30511:SF0">
    <property type="entry name" value="ALANINE RACEMASE, CATABOLIC-RELATED"/>
    <property type="match status" value="1"/>
</dbReference>
<sequence length="348" mass="37710">MTLPPSPLRLRLDKQALVSNWRWLKAQSGIAACGAAIKANGYGTDAAGVLRHLAEEGCRDFFVATWAEALALLPLPDGISLSVLHGVRAEDMAAAYQAGVRPVLNSVEQVRRWKDGSGGFCDVMVDTGMNRLGISLDEARSQLLDGLKINIFMSHLACADEDHPLNAVQLERFSSLRAEVSAKRYSLANSAGICHGQAYAFDLTRPGLALYGGIPRPEARPHIRQIAFPEAQILQRKIVRAGESIGYNATRTAELDMEVAVLNVGYADGYLRGFSSKGHVLTSGGAVLPVVGRVSMDLLIVDASDAPELKEGDWLGLDYRLENASAISGLSQYELLSGLGDRFERYWK</sequence>
<dbReference type="Gene3D" id="3.20.20.10">
    <property type="entry name" value="Alanine racemase"/>
    <property type="match status" value="1"/>
</dbReference>
<dbReference type="SUPFAM" id="SSF50621">
    <property type="entry name" value="Alanine racemase C-terminal domain-like"/>
    <property type="match status" value="1"/>
</dbReference>
<dbReference type="InterPro" id="IPR009006">
    <property type="entry name" value="Ala_racemase/Decarboxylase_C"/>
</dbReference>
<evidence type="ECO:0000256" key="7">
    <source>
        <dbReference type="PIRSR" id="PIRSR600821-52"/>
    </source>
</evidence>
<protein>
    <recommendedName>
        <fullName evidence="3">alanine racemase</fullName>
        <ecNumber evidence="3">5.1.1.1</ecNumber>
    </recommendedName>
</protein>
<evidence type="ECO:0000313" key="10">
    <source>
        <dbReference type="Proteomes" id="UP000575068"/>
    </source>
</evidence>
<reference evidence="9 10" key="1">
    <citation type="submission" date="2020-08" db="EMBL/GenBank/DDBJ databases">
        <title>Genomic Encyclopedia of Type Strains, Phase IV (KMG-IV): sequencing the most valuable type-strain genomes for metagenomic binning, comparative biology and taxonomic classification.</title>
        <authorList>
            <person name="Goeker M."/>
        </authorList>
    </citation>
    <scope>NUCLEOTIDE SEQUENCE [LARGE SCALE GENOMIC DNA]</scope>
    <source>
        <strain evidence="9 10">DSM 7465</strain>
    </source>
</reference>
<dbReference type="Pfam" id="PF01168">
    <property type="entry name" value="Ala_racemase_N"/>
    <property type="match status" value="1"/>
</dbReference>
<dbReference type="CDD" id="cd00430">
    <property type="entry name" value="PLPDE_III_AR"/>
    <property type="match status" value="1"/>
</dbReference>
<keyword evidence="4 6" id="KW-0663">Pyridoxal phosphate</keyword>
<dbReference type="InterPro" id="IPR011079">
    <property type="entry name" value="Ala_racemase_C"/>
</dbReference>
<dbReference type="InterPro" id="IPR000821">
    <property type="entry name" value="Ala_racemase"/>
</dbReference>
<evidence type="ECO:0000256" key="4">
    <source>
        <dbReference type="ARBA" id="ARBA00022898"/>
    </source>
</evidence>
<comment type="catalytic activity">
    <reaction evidence="1">
        <text>L-alanine = D-alanine</text>
        <dbReference type="Rhea" id="RHEA:20249"/>
        <dbReference type="ChEBI" id="CHEBI:57416"/>
        <dbReference type="ChEBI" id="CHEBI:57972"/>
        <dbReference type="EC" id="5.1.1.1"/>
    </reaction>
</comment>
<evidence type="ECO:0000256" key="2">
    <source>
        <dbReference type="ARBA" id="ARBA00001933"/>
    </source>
</evidence>
<gene>
    <name evidence="9" type="ORF">HNQ99_002329</name>
</gene>
<dbReference type="GO" id="GO:0008784">
    <property type="term" value="F:alanine racemase activity"/>
    <property type="evidence" value="ECO:0007669"/>
    <property type="project" value="UniProtKB-EC"/>
</dbReference>
<dbReference type="EC" id="5.1.1.1" evidence="3"/>
<keyword evidence="10" id="KW-1185">Reference proteome</keyword>
<dbReference type="SUPFAM" id="SSF51419">
    <property type="entry name" value="PLP-binding barrel"/>
    <property type="match status" value="1"/>
</dbReference>
<evidence type="ECO:0000313" key="9">
    <source>
        <dbReference type="EMBL" id="MBB4642011.1"/>
    </source>
</evidence>